<dbReference type="CDD" id="cd00190">
    <property type="entry name" value="Tryp_SPc"/>
    <property type="match status" value="1"/>
</dbReference>
<dbReference type="Gene3D" id="2.40.10.10">
    <property type="entry name" value="Trypsin-like serine proteases"/>
    <property type="match status" value="1"/>
</dbReference>
<dbReference type="InterPro" id="IPR043504">
    <property type="entry name" value="Peptidase_S1_PA_chymotrypsin"/>
</dbReference>
<dbReference type="PATRIC" id="fig|1056511.3.peg.2145"/>
<dbReference type="RefSeq" id="WP_007465416.1">
    <property type="nucleotide sequence ID" value="NZ_AMZO01000016.1"/>
</dbReference>
<evidence type="ECO:0000256" key="1">
    <source>
        <dbReference type="ARBA" id="ARBA00023157"/>
    </source>
</evidence>
<dbReference type="InterPro" id="IPR001254">
    <property type="entry name" value="Trypsin_dom"/>
</dbReference>
<evidence type="ECO:0000313" key="6">
    <source>
        <dbReference type="Proteomes" id="UP000011134"/>
    </source>
</evidence>
<dbReference type="SMART" id="SM00020">
    <property type="entry name" value="Tryp_SPc"/>
    <property type="match status" value="1"/>
</dbReference>
<dbReference type="InterPro" id="IPR051487">
    <property type="entry name" value="Ser/Thr_Proteases_Immune/Dev"/>
</dbReference>
<keyword evidence="2" id="KW-0378">Hydrolase</keyword>
<dbReference type="Proteomes" id="UP000011134">
    <property type="component" value="Unassembled WGS sequence"/>
</dbReference>
<keyword evidence="1" id="KW-1015">Disulfide bond</keyword>
<gene>
    <name evidence="5" type="ORF">C942_00656</name>
</gene>
<name>L8JBD4_9GAMM</name>
<dbReference type="Pfam" id="PF00089">
    <property type="entry name" value="Trypsin"/>
    <property type="match status" value="1"/>
</dbReference>
<evidence type="ECO:0000256" key="3">
    <source>
        <dbReference type="SAM" id="SignalP"/>
    </source>
</evidence>
<dbReference type="AlphaFoldDB" id="L8JBD4"/>
<dbReference type="EMBL" id="AMZO01000016">
    <property type="protein sequence ID" value="ELR65573.1"/>
    <property type="molecule type" value="Genomic_DNA"/>
</dbReference>
<feature type="chain" id="PRO_5003993518" evidence="3">
    <location>
        <begin position="22"/>
        <end position="390"/>
    </location>
</feature>
<dbReference type="PANTHER" id="PTHR24256">
    <property type="entry name" value="TRYPTASE-RELATED"/>
    <property type="match status" value="1"/>
</dbReference>
<dbReference type="SUPFAM" id="SSF50494">
    <property type="entry name" value="Trypsin-like serine proteases"/>
    <property type="match status" value="1"/>
</dbReference>
<proteinExistence type="predicted"/>
<dbReference type="InterPro" id="IPR033116">
    <property type="entry name" value="TRYPSIN_SER"/>
</dbReference>
<feature type="signal peptide" evidence="3">
    <location>
        <begin position="1"/>
        <end position="21"/>
    </location>
</feature>
<sequence>MKLKQLLVAVIFPMLMPIASANDVVPFVVGGEPIQPPSSENWMVSLRLTPKQNMHFCGGSIIDAHWVLTAAHCVVHSRDSGYFVLQPNQLNVMAGTWDNSVTDFENLYSVTHVVVHPDYSPDATIQQQTVPGDSTTVELKSIALDNDVALIRVERAFTNTNAASIKLATPEVADEIDNRLGNEWQEHHRPENTTVFGWGAIDTAAQVSTSQLLSTSLSYIPMPDCFKRLELGSEINEIIDSPVNRTKICTLPPKIIAPEGSSLVYGPDSCKGDSGGPLTAQNNNGEWVQIGIVSGGPVGELVCGSLTRPSFYSRVGTYFNWIESYKDTIPVSTVIEPNIIRESRANRCRPGVDGIAHTNCNMVEGNGGSASWGGLFLLSFFGFLRCKQLK</sequence>
<keyword evidence="2" id="KW-0720">Serine protease</keyword>
<evidence type="ECO:0000313" key="5">
    <source>
        <dbReference type="EMBL" id="ELR65573.1"/>
    </source>
</evidence>
<feature type="domain" description="Peptidase S1" evidence="4">
    <location>
        <begin position="28"/>
        <end position="327"/>
    </location>
</feature>
<dbReference type="InterPro" id="IPR009003">
    <property type="entry name" value="Peptidase_S1_PA"/>
</dbReference>
<dbReference type="GO" id="GO:0006508">
    <property type="term" value="P:proteolysis"/>
    <property type="evidence" value="ECO:0007669"/>
    <property type="project" value="UniProtKB-KW"/>
</dbReference>
<comment type="caution">
    <text evidence="5">The sequence shown here is derived from an EMBL/GenBank/DDBJ whole genome shotgun (WGS) entry which is preliminary data.</text>
</comment>
<dbReference type="PRINTS" id="PR00722">
    <property type="entry name" value="CHYMOTRYPSIN"/>
</dbReference>
<dbReference type="GO" id="GO:0004252">
    <property type="term" value="F:serine-type endopeptidase activity"/>
    <property type="evidence" value="ECO:0007669"/>
    <property type="project" value="InterPro"/>
</dbReference>
<keyword evidence="6" id="KW-1185">Reference proteome</keyword>
<dbReference type="PROSITE" id="PS50240">
    <property type="entry name" value="TRYPSIN_DOM"/>
    <property type="match status" value="1"/>
</dbReference>
<dbReference type="PROSITE" id="PS00134">
    <property type="entry name" value="TRYPSIN_HIS"/>
    <property type="match status" value="1"/>
</dbReference>
<protein>
    <submittedName>
        <fullName evidence="5">Secreted trypsin-like serine protease</fullName>
    </submittedName>
</protein>
<evidence type="ECO:0000259" key="4">
    <source>
        <dbReference type="PROSITE" id="PS50240"/>
    </source>
</evidence>
<dbReference type="OrthoDB" id="9813836at2"/>
<evidence type="ECO:0000256" key="2">
    <source>
        <dbReference type="RuleBase" id="RU363034"/>
    </source>
</evidence>
<dbReference type="InterPro" id="IPR001314">
    <property type="entry name" value="Peptidase_S1A"/>
</dbReference>
<keyword evidence="3" id="KW-0732">Signal</keyword>
<dbReference type="FunFam" id="2.40.10.10:FF:000068">
    <property type="entry name" value="transmembrane protease serine 2"/>
    <property type="match status" value="1"/>
</dbReference>
<dbReference type="InterPro" id="IPR018114">
    <property type="entry name" value="TRYPSIN_HIS"/>
</dbReference>
<organism evidence="5 6">
    <name type="scientific">Photobacterium marinum</name>
    <dbReference type="NCBI Taxonomy" id="1056511"/>
    <lineage>
        <taxon>Bacteria</taxon>
        <taxon>Pseudomonadati</taxon>
        <taxon>Pseudomonadota</taxon>
        <taxon>Gammaproteobacteria</taxon>
        <taxon>Vibrionales</taxon>
        <taxon>Vibrionaceae</taxon>
        <taxon>Photobacterium</taxon>
    </lineage>
</organism>
<accession>L8JBD4</accession>
<reference evidence="5 6" key="1">
    <citation type="submission" date="2012-12" db="EMBL/GenBank/DDBJ databases">
        <title>Genome Assembly of Photobacterium sp. AK15.</title>
        <authorList>
            <person name="Khatri I."/>
            <person name="Vaidya B."/>
            <person name="Srinivas T.N.R."/>
            <person name="Subramanian S."/>
            <person name="Pinnaka A."/>
        </authorList>
    </citation>
    <scope>NUCLEOTIDE SEQUENCE [LARGE SCALE GENOMIC DNA]</scope>
    <source>
        <strain evidence="5 6">AK15</strain>
    </source>
</reference>
<dbReference type="PROSITE" id="PS00135">
    <property type="entry name" value="TRYPSIN_SER"/>
    <property type="match status" value="1"/>
</dbReference>
<keyword evidence="2 5" id="KW-0645">Protease</keyword>